<proteinExistence type="predicted"/>
<dbReference type="InterPro" id="IPR029044">
    <property type="entry name" value="Nucleotide-diphossugar_trans"/>
</dbReference>
<dbReference type="Proteomes" id="UP000198510">
    <property type="component" value="Unassembled WGS sequence"/>
</dbReference>
<keyword evidence="3" id="KW-1185">Reference proteome</keyword>
<dbReference type="STRING" id="1075417.SAMN05421823_105190"/>
<evidence type="ECO:0000313" key="2">
    <source>
        <dbReference type="EMBL" id="SDL31982.1"/>
    </source>
</evidence>
<dbReference type="SUPFAM" id="SSF53448">
    <property type="entry name" value="Nucleotide-diphospho-sugar transferases"/>
    <property type="match status" value="1"/>
</dbReference>
<dbReference type="CDD" id="cd06433">
    <property type="entry name" value="GT_2_WfgS_like"/>
    <property type="match status" value="1"/>
</dbReference>
<accession>A0A1G9J3S9</accession>
<name>A0A1G9J3S9_9BACT</name>
<feature type="domain" description="Glycosyltransferase 2-like" evidence="1">
    <location>
        <begin position="12"/>
        <end position="130"/>
    </location>
</feature>
<dbReference type="AlphaFoldDB" id="A0A1G9J3S9"/>
<keyword evidence="2" id="KW-0808">Transferase</keyword>
<sequence length="251" mass="29082">MGVVKGYLPKITIITIAYNAVDSIEATIQSVIEQKYPNYEYIIIDGGSTDGSTDIIRKYENNIDYWRSEPDEGIYDAMNKGIAKASGHWINFMNSGDTFCSSQVLESIPWGEYESYAIIYGNSMYKGNNDHIRLPLPLKALEYGIMMGNHQSMFFNKRILQKQLTYDTKYKIYADYELVNRIYQTKRYGFKYIDTLVAVYEGNGISTQRSARVRKEKYRLIFNNYGYIRAISCFVDRIINGTSLERFKDVI</sequence>
<dbReference type="InterPro" id="IPR001173">
    <property type="entry name" value="Glyco_trans_2-like"/>
</dbReference>
<gene>
    <name evidence="2" type="ORF">SAMN05421823_105190</name>
</gene>
<evidence type="ECO:0000313" key="3">
    <source>
        <dbReference type="Proteomes" id="UP000198510"/>
    </source>
</evidence>
<evidence type="ECO:0000259" key="1">
    <source>
        <dbReference type="Pfam" id="PF00535"/>
    </source>
</evidence>
<organism evidence="2 3">
    <name type="scientific">Catalinimonas alkaloidigena</name>
    <dbReference type="NCBI Taxonomy" id="1075417"/>
    <lineage>
        <taxon>Bacteria</taxon>
        <taxon>Pseudomonadati</taxon>
        <taxon>Bacteroidota</taxon>
        <taxon>Cytophagia</taxon>
        <taxon>Cytophagales</taxon>
        <taxon>Catalimonadaceae</taxon>
        <taxon>Catalinimonas</taxon>
    </lineage>
</organism>
<dbReference type="OrthoDB" id="9788101at2"/>
<dbReference type="Gene3D" id="3.90.550.10">
    <property type="entry name" value="Spore Coat Polysaccharide Biosynthesis Protein SpsA, Chain A"/>
    <property type="match status" value="1"/>
</dbReference>
<dbReference type="RefSeq" id="WP_089683243.1">
    <property type="nucleotide sequence ID" value="NZ_FNFO01000005.1"/>
</dbReference>
<dbReference type="PANTHER" id="PTHR22916">
    <property type="entry name" value="GLYCOSYLTRANSFERASE"/>
    <property type="match status" value="1"/>
</dbReference>
<protein>
    <submittedName>
        <fullName evidence="2">Glycosyltransferase involved in cell wall bisynthesis</fullName>
    </submittedName>
</protein>
<dbReference type="EMBL" id="FNFO01000005">
    <property type="protein sequence ID" value="SDL31982.1"/>
    <property type="molecule type" value="Genomic_DNA"/>
</dbReference>
<dbReference type="PANTHER" id="PTHR22916:SF67">
    <property type="entry name" value="COLANIC ACID BIOSYNTHESIS GLYCOSYL TRANSFERASE WCAE-RELATED"/>
    <property type="match status" value="1"/>
</dbReference>
<dbReference type="Pfam" id="PF00535">
    <property type="entry name" value="Glycos_transf_2"/>
    <property type="match status" value="1"/>
</dbReference>
<reference evidence="2 3" key="1">
    <citation type="submission" date="2016-10" db="EMBL/GenBank/DDBJ databases">
        <authorList>
            <person name="de Groot N.N."/>
        </authorList>
    </citation>
    <scope>NUCLEOTIDE SEQUENCE [LARGE SCALE GENOMIC DNA]</scope>
    <source>
        <strain evidence="2 3">DSM 25186</strain>
    </source>
</reference>
<dbReference type="GO" id="GO:0016758">
    <property type="term" value="F:hexosyltransferase activity"/>
    <property type="evidence" value="ECO:0007669"/>
    <property type="project" value="UniProtKB-ARBA"/>
</dbReference>